<evidence type="ECO:0008006" key="5">
    <source>
        <dbReference type="Google" id="ProtNLM"/>
    </source>
</evidence>
<gene>
    <name evidence="1" type="ORF">BV510_09835</name>
    <name evidence="2" type="ORF">CRI78_04710</name>
</gene>
<proteinExistence type="predicted"/>
<comment type="caution">
    <text evidence="1">The sequence shown here is derived from an EMBL/GenBank/DDBJ whole genome shotgun (WGS) entry which is preliminary data.</text>
</comment>
<dbReference type="RefSeq" id="WP_073858216.1">
    <property type="nucleotide sequence ID" value="NZ_BAAATC010000019.1"/>
</dbReference>
<dbReference type="OrthoDB" id="4774688at2"/>
<evidence type="ECO:0000313" key="3">
    <source>
        <dbReference type="Proteomes" id="UP000191039"/>
    </source>
</evidence>
<protein>
    <recommendedName>
        <fullName evidence="5">PIN domain-containing protein</fullName>
    </recommendedName>
</protein>
<evidence type="ECO:0000313" key="2">
    <source>
        <dbReference type="EMBL" id="PEG55571.1"/>
    </source>
</evidence>
<organism evidence="1 3">
    <name type="scientific">Mycolicibacterium diernhoferi</name>
    <dbReference type="NCBI Taxonomy" id="1801"/>
    <lineage>
        <taxon>Bacteria</taxon>
        <taxon>Bacillati</taxon>
        <taxon>Actinomycetota</taxon>
        <taxon>Actinomycetes</taxon>
        <taxon>Mycobacteriales</taxon>
        <taxon>Mycobacteriaceae</taxon>
        <taxon>Mycolicibacterium</taxon>
    </lineage>
</organism>
<dbReference type="Proteomes" id="UP000191039">
    <property type="component" value="Unassembled WGS sequence"/>
</dbReference>
<keyword evidence="4" id="KW-1185">Reference proteome</keyword>
<reference evidence="2 4" key="2">
    <citation type="submission" date="2017-10" db="EMBL/GenBank/DDBJ databases">
        <title>The new phylogeny of genus Mycobacterium.</title>
        <authorList>
            <person name="Tortoli E."/>
            <person name="Trovato A."/>
            <person name="Cirillo D.M."/>
        </authorList>
    </citation>
    <scope>NUCLEOTIDE SEQUENCE [LARGE SCALE GENOMIC DNA]</scope>
    <source>
        <strain evidence="2 4">IP141170001</strain>
    </source>
</reference>
<evidence type="ECO:0000313" key="4">
    <source>
        <dbReference type="Proteomes" id="UP000220340"/>
    </source>
</evidence>
<dbReference type="Proteomes" id="UP000220340">
    <property type="component" value="Unassembled WGS sequence"/>
</dbReference>
<reference evidence="1 3" key="1">
    <citation type="submission" date="2016-09" db="EMBL/GenBank/DDBJ databases">
        <title>genome sequences of unsequenced Mycobacteria.</title>
        <authorList>
            <person name="Greninger A.L."/>
            <person name="Jerome K.R."/>
            <person name="Mcnair B."/>
            <person name="Wallis C."/>
            <person name="Fang F."/>
        </authorList>
    </citation>
    <scope>NUCLEOTIDE SEQUENCE [LARGE SCALE GENOMIC DNA]</scope>
    <source>
        <strain evidence="1 3">BM1</strain>
    </source>
</reference>
<sequence length="153" mass="17391">MTDYQYLVDNNVLSTLSRDQRASEFFRSFCHIPDEVLYEARGFPDIDELRDCRYETTDAVLRQLLVVMKTVPVADTKLVDLYANRGGADPLIVACALEARSQNDDKLFGPTWVVVSDDDAVREKAAEFEIDRLSAREFSAILDAAPVLNRRNR</sequence>
<dbReference type="EMBL" id="PDCR01000005">
    <property type="protein sequence ID" value="PEG55571.1"/>
    <property type="molecule type" value="Genomic_DNA"/>
</dbReference>
<dbReference type="EMBL" id="MIJD01000080">
    <property type="protein sequence ID" value="OPE54525.1"/>
    <property type="molecule type" value="Genomic_DNA"/>
</dbReference>
<accession>A0A1Q4H9E7</accession>
<name>A0A1Q4H9E7_9MYCO</name>
<dbReference type="AlphaFoldDB" id="A0A1Q4H9E7"/>
<evidence type="ECO:0000313" key="1">
    <source>
        <dbReference type="EMBL" id="OPE54525.1"/>
    </source>
</evidence>